<accession>A0A0K1P876</accession>
<evidence type="ECO:0000313" key="1">
    <source>
        <dbReference type="EMBL" id="AKU89728.1"/>
    </source>
</evidence>
<keyword evidence="2" id="KW-1185">Reference proteome</keyword>
<protein>
    <submittedName>
        <fullName evidence="1">Uncharacterized protein</fullName>
    </submittedName>
</protein>
<organism evidence="1 2">
    <name type="scientific">Vulgatibacter incomptus</name>
    <dbReference type="NCBI Taxonomy" id="1391653"/>
    <lineage>
        <taxon>Bacteria</taxon>
        <taxon>Pseudomonadati</taxon>
        <taxon>Myxococcota</taxon>
        <taxon>Myxococcia</taxon>
        <taxon>Myxococcales</taxon>
        <taxon>Cystobacterineae</taxon>
        <taxon>Vulgatibacteraceae</taxon>
        <taxon>Vulgatibacter</taxon>
    </lineage>
</organism>
<sequence length="367" mass="37633">MNLLCVNYGNDDFRCSSLCDLDDQTGAACGEGNTCLSVTVSGTVGAVLGVCSPIPATCQTSADCGPGKACTLGDSEGGGLELVCAKALGPRLGGAACSTDSQCATGICLRELGVCYGACEHGSDCAPDASCLTVNFNGGDGTTTELSACFQACHSDAQCKPGLGCLVTYARDDSEMVTVCNPSNGRTSGGRECTDSSQCRSGICEGNGFCFGICETSADCGPRTECADSWYWLSPGDDGIWGTDDDVHQNVRRCRGLECHSEADCGGDWSCRPESNNGVGDNAAMVLRCGKPYGTLPGGVPCLSSTESCRSGYCIFPDGGAPPVPVCFQACTMDADCDDGQRCWPDGLRIGFGFGDVATFATCAPAQ</sequence>
<dbReference type="AlphaFoldDB" id="A0A0K1P876"/>
<dbReference type="EMBL" id="CP012332">
    <property type="protein sequence ID" value="AKU89728.1"/>
    <property type="molecule type" value="Genomic_DNA"/>
</dbReference>
<proteinExistence type="predicted"/>
<evidence type="ECO:0000313" key="2">
    <source>
        <dbReference type="Proteomes" id="UP000055590"/>
    </source>
</evidence>
<gene>
    <name evidence="1" type="ORF">AKJ08_0115</name>
</gene>
<dbReference type="Proteomes" id="UP000055590">
    <property type="component" value="Chromosome"/>
</dbReference>
<dbReference type="KEGG" id="vin:AKJ08_0115"/>
<reference evidence="1 2" key="1">
    <citation type="submission" date="2015-08" db="EMBL/GenBank/DDBJ databases">
        <authorList>
            <person name="Babu N.S."/>
            <person name="Beckwith C.J."/>
            <person name="Beseler K.G."/>
            <person name="Brison A."/>
            <person name="Carone J.V."/>
            <person name="Caskin T.P."/>
            <person name="Diamond M."/>
            <person name="Durham M.E."/>
            <person name="Foxe J.M."/>
            <person name="Go M."/>
            <person name="Henderson B.A."/>
            <person name="Jones I.B."/>
            <person name="McGettigan J.A."/>
            <person name="Micheletti S.J."/>
            <person name="Nasrallah M.E."/>
            <person name="Ortiz D."/>
            <person name="Piller C.R."/>
            <person name="Privatt S.R."/>
            <person name="Schneider S.L."/>
            <person name="Sharp S."/>
            <person name="Smith T.C."/>
            <person name="Stanton J.D."/>
            <person name="Ullery H.E."/>
            <person name="Wilson R.J."/>
            <person name="Serrano M.G."/>
            <person name="Buck G."/>
            <person name="Lee V."/>
            <person name="Wang Y."/>
            <person name="Carvalho R."/>
            <person name="Voegtly L."/>
            <person name="Shi R."/>
            <person name="Duckworth R."/>
            <person name="Johnson A."/>
            <person name="Loviza R."/>
            <person name="Walstead R."/>
            <person name="Shah Z."/>
            <person name="Kiflezghi M."/>
            <person name="Wade K."/>
            <person name="Ball S.L."/>
            <person name="Bradley K.W."/>
            <person name="Asai D.J."/>
            <person name="Bowman C.A."/>
            <person name="Russell D.A."/>
            <person name="Pope W.H."/>
            <person name="Jacobs-Sera D."/>
            <person name="Hendrix R.W."/>
            <person name="Hatfull G.F."/>
        </authorList>
    </citation>
    <scope>NUCLEOTIDE SEQUENCE [LARGE SCALE GENOMIC DNA]</scope>
    <source>
        <strain evidence="1 2">DSM 27710</strain>
    </source>
</reference>
<name>A0A0K1P876_9BACT</name>